<proteinExistence type="predicted"/>
<reference evidence="3" key="2">
    <citation type="submission" date="2020-10" db="UniProtKB">
        <authorList>
            <consortium name="WormBaseParasite"/>
        </authorList>
    </citation>
    <scope>IDENTIFICATION</scope>
</reference>
<feature type="compositionally biased region" description="Basic and acidic residues" evidence="1">
    <location>
        <begin position="230"/>
        <end position="241"/>
    </location>
</feature>
<dbReference type="WBParaSite" id="Pan_g14205.t1">
    <property type="protein sequence ID" value="Pan_g14205.t1"/>
    <property type="gene ID" value="Pan_g14205"/>
</dbReference>
<accession>A0A7E4UY22</accession>
<reference evidence="2" key="1">
    <citation type="journal article" date="2013" name="Genetics">
        <title>The draft genome and transcriptome of Panagrellus redivivus are shaped by the harsh demands of a free-living lifestyle.</title>
        <authorList>
            <person name="Srinivasan J."/>
            <person name="Dillman A.R."/>
            <person name="Macchietto M.G."/>
            <person name="Heikkinen L."/>
            <person name="Lakso M."/>
            <person name="Fracchia K.M."/>
            <person name="Antoshechkin I."/>
            <person name="Mortazavi A."/>
            <person name="Wong G."/>
            <person name="Sternberg P.W."/>
        </authorList>
    </citation>
    <scope>NUCLEOTIDE SEQUENCE [LARGE SCALE GENOMIC DNA]</scope>
    <source>
        <strain evidence="2">MT8872</strain>
    </source>
</reference>
<dbReference type="Proteomes" id="UP000492821">
    <property type="component" value="Unassembled WGS sequence"/>
</dbReference>
<evidence type="ECO:0000313" key="3">
    <source>
        <dbReference type="WBParaSite" id="Pan_g14205.t1"/>
    </source>
</evidence>
<dbReference type="AlphaFoldDB" id="A0A7E4UY22"/>
<sequence>MMDLQPHEIKEFIEFIEYKQKAALLLQEFRRYQRDKQARGLVASKRASPTGNEIKLDSLQGTATEKSSYSSDTNSELIGAISSDHNNKRANNNAGSIAPQFEDTYSTARFILANHNIRHRSGNSDVNTGSMLVFLPFEIQKFTQFLSREPLALLQERVTKISRKYFNPDDVIISRLNDVNKTINTNKQRKSRSEEPDTDGRGDTVPSRKPEKRKSRSLSEEPASKSFKLSKADLNEPKMDR</sequence>
<feature type="compositionally biased region" description="Basic and acidic residues" evidence="1">
    <location>
        <begin position="191"/>
        <end position="209"/>
    </location>
</feature>
<organism evidence="2 3">
    <name type="scientific">Panagrellus redivivus</name>
    <name type="common">Microworm</name>
    <dbReference type="NCBI Taxonomy" id="6233"/>
    <lineage>
        <taxon>Eukaryota</taxon>
        <taxon>Metazoa</taxon>
        <taxon>Ecdysozoa</taxon>
        <taxon>Nematoda</taxon>
        <taxon>Chromadorea</taxon>
        <taxon>Rhabditida</taxon>
        <taxon>Tylenchina</taxon>
        <taxon>Panagrolaimomorpha</taxon>
        <taxon>Panagrolaimoidea</taxon>
        <taxon>Panagrolaimidae</taxon>
        <taxon>Panagrellus</taxon>
    </lineage>
</organism>
<name>A0A7E4UY22_PANRE</name>
<protein>
    <submittedName>
        <fullName evidence="3">BESS domain-containing protein</fullName>
    </submittedName>
</protein>
<evidence type="ECO:0000256" key="1">
    <source>
        <dbReference type="SAM" id="MobiDB-lite"/>
    </source>
</evidence>
<keyword evidence="2" id="KW-1185">Reference proteome</keyword>
<feature type="region of interest" description="Disordered" evidence="1">
    <location>
        <begin position="183"/>
        <end position="241"/>
    </location>
</feature>
<evidence type="ECO:0000313" key="2">
    <source>
        <dbReference type="Proteomes" id="UP000492821"/>
    </source>
</evidence>